<dbReference type="EMBL" id="JACEIK010015576">
    <property type="protein sequence ID" value="MCE3217057.1"/>
    <property type="molecule type" value="Genomic_DNA"/>
</dbReference>
<sequence length="100" mass="11539">MSSGCHLLHLCKPCGVRSSYIMMSPAIWKMKKLRHVDISEFSITWEEDDEQVINLRTLGLCYVSVTDMTPKFWGKFPNLEELKLHIDVFGDNYITQSPTS</sequence>
<accession>A0ABS8X0G6</accession>
<dbReference type="InterPro" id="IPR032675">
    <property type="entry name" value="LRR_dom_sf"/>
</dbReference>
<dbReference type="SUPFAM" id="SSF52047">
    <property type="entry name" value="RNI-like"/>
    <property type="match status" value="1"/>
</dbReference>
<evidence type="ECO:0000313" key="1">
    <source>
        <dbReference type="EMBL" id="MCE3217057.1"/>
    </source>
</evidence>
<name>A0ABS8X0G6_DATST</name>
<dbReference type="Gene3D" id="3.80.10.10">
    <property type="entry name" value="Ribonuclease Inhibitor"/>
    <property type="match status" value="1"/>
</dbReference>
<dbReference type="Proteomes" id="UP000823775">
    <property type="component" value="Unassembled WGS sequence"/>
</dbReference>
<reference evidence="1 2" key="1">
    <citation type="journal article" date="2021" name="BMC Genomics">
        <title>Datura genome reveals duplications of psychoactive alkaloid biosynthetic genes and high mutation rate following tissue culture.</title>
        <authorList>
            <person name="Rajewski A."/>
            <person name="Carter-House D."/>
            <person name="Stajich J."/>
            <person name="Litt A."/>
        </authorList>
    </citation>
    <scope>NUCLEOTIDE SEQUENCE [LARGE SCALE GENOMIC DNA]</scope>
    <source>
        <strain evidence="1">AR-01</strain>
    </source>
</reference>
<evidence type="ECO:0000313" key="2">
    <source>
        <dbReference type="Proteomes" id="UP000823775"/>
    </source>
</evidence>
<protein>
    <submittedName>
        <fullName evidence="1">Uncharacterized protein</fullName>
    </submittedName>
</protein>
<keyword evidence="2" id="KW-1185">Reference proteome</keyword>
<proteinExistence type="predicted"/>
<organism evidence="1 2">
    <name type="scientific">Datura stramonium</name>
    <name type="common">Jimsonweed</name>
    <name type="synonym">Common thornapple</name>
    <dbReference type="NCBI Taxonomy" id="4076"/>
    <lineage>
        <taxon>Eukaryota</taxon>
        <taxon>Viridiplantae</taxon>
        <taxon>Streptophyta</taxon>
        <taxon>Embryophyta</taxon>
        <taxon>Tracheophyta</taxon>
        <taxon>Spermatophyta</taxon>
        <taxon>Magnoliopsida</taxon>
        <taxon>eudicotyledons</taxon>
        <taxon>Gunneridae</taxon>
        <taxon>Pentapetalae</taxon>
        <taxon>asterids</taxon>
        <taxon>lamiids</taxon>
        <taxon>Solanales</taxon>
        <taxon>Solanaceae</taxon>
        <taxon>Solanoideae</taxon>
        <taxon>Datureae</taxon>
        <taxon>Datura</taxon>
    </lineage>
</organism>
<comment type="caution">
    <text evidence="1">The sequence shown here is derived from an EMBL/GenBank/DDBJ whole genome shotgun (WGS) entry which is preliminary data.</text>
</comment>
<gene>
    <name evidence="1" type="ORF">HAX54_010199</name>
</gene>